<feature type="region of interest" description="Disordered" evidence="1">
    <location>
        <begin position="1"/>
        <end position="56"/>
    </location>
</feature>
<protein>
    <submittedName>
        <fullName evidence="2">Uncharacterized protein</fullName>
    </submittedName>
</protein>
<gene>
    <name evidence="2" type="ORF">IFM46972_03870</name>
</gene>
<evidence type="ECO:0000256" key="1">
    <source>
        <dbReference type="SAM" id="MobiDB-lite"/>
    </source>
</evidence>
<accession>A0A8H3NHY3</accession>
<feature type="compositionally biased region" description="Polar residues" evidence="1">
    <location>
        <begin position="10"/>
        <end position="22"/>
    </location>
</feature>
<proteinExistence type="predicted"/>
<comment type="caution">
    <text evidence="2">The sequence shown here is derived from an EMBL/GenBank/DDBJ whole genome shotgun (WGS) entry which is preliminary data.</text>
</comment>
<sequence>MNRECDEDQGVTSSEGNASFRQGRTACGPHNEEGHRCTSCGSAASVVSPLGPEDGAEDIRAHFTDVGRAHKDHKDDKEFAYITLHLSEGWLTSHPHEVTTGGSEESGWH</sequence>
<evidence type="ECO:0000313" key="2">
    <source>
        <dbReference type="EMBL" id="GFF33374.1"/>
    </source>
</evidence>
<evidence type="ECO:0000313" key="3">
    <source>
        <dbReference type="Proteomes" id="UP000465221"/>
    </source>
</evidence>
<dbReference type="EMBL" id="BLKC01000021">
    <property type="protein sequence ID" value="GFF33374.1"/>
    <property type="molecule type" value="Genomic_DNA"/>
</dbReference>
<reference evidence="2 3" key="1">
    <citation type="submission" date="2020-01" db="EMBL/GenBank/DDBJ databases">
        <title>Draft genome sequence of Aspergillus udagawae IFM 46972.</title>
        <authorList>
            <person name="Takahashi H."/>
            <person name="Yaguchi T."/>
        </authorList>
    </citation>
    <scope>NUCLEOTIDE SEQUENCE [LARGE SCALE GENOMIC DNA]</scope>
    <source>
        <strain evidence="2 3">IFM 46972</strain>
    </source>
</reference>
<dbReference type="Proteomes" id="UP000465221">
    <property type="component" value="Unassembled WGS sequence"/>
</dbReference>
<organism evidence="2 3">
    <name type="scientific">Aspergillus udagawae</name>
    <dbReference type="NCBI Taxonomy" id="91492"/>
    <lineage>
        <taxon>Eukaryota</taxon>
        <taxon>Fungi</taxon>
        <taxon>Dikarya</taxon>
        <taxon>Ascomycota</taxon>
        <taxon>Pezizomycotina</taxon>
        <taxon>Eurotiomycetes</taxon>
        <taxon>Eurotiomycetidae</taxon>
        <taxon>Eurotiales</taxon>
        <taxon>Aspergillaceae</taxon>
        <taxon>Aspergillus</taxon>
        <taxon>Aspergillus subgen. Fumigati</taxon>
    </lineage>
</organism>
<name>A0A8H3NHY3_9EURO</name>
<dbReference type="AlphaFoldDB" id="A0A8H3NHY3"/>